<evidence type="ECO:0000256" key="4">
    <source>
        <dbReference type="ARBA" id="ARBA00022737"/>
    </source>
</evidence>
<dbReference type="InterPro" id="IPR018247">
    <property type="entry name" value="EF_Hand_1_Ca_BS"/>
</dbReference>
<name>A0ABY6KAH3_9ARAC</name>
<comment type="subcellular location">
    <subcellularLocation>
        <location evidence="1">Cytoplasm</location>
    </subcellularLocation>
</comment>
<keyword evidence="2" id="KW-0963">Cytoplasm</keyword>
<protein>
    <submittedName>
        <fullName evidence="7">PEF1</fullName>
    </submittedName>
</protein>
<dbReference type="Pfam" id="PF13405">
    <property type="entry name" value="EF-hand_6"/>
    <property type="match status" value="1"/>
</dbReference>
<evidence type="ECO:0000256" key="3">
    <source>
        <dbReference type="ARBA" id="ARBA00022723"/>
    </source>
</evidence>
<dbReference type="InterPro" id="IPR011992">
    <property type="entry name" value="EF-hand-dom_pair"/>
</dbReference>
<evidence type="ECO:0000256" key="1">
    <source>
        <dbReference type="ARBA" id="ARBA00004496"/>
    </source>
</evidence>
<dbReference type="EMBL" id="CP092865">
    <property type="protein sequence ID" value="UYV65573.1"/>
    <property type="molecule type" value="Genomic_DNA"/>
</dbReference>
<dbReference type="PANTHER" id="PTHR46212">
    <property type="entry name" value="PEFLIN"/>
    <property type="match status" value="1"/>
</dbReference>
<evidence type="ECO:0000256" key="2">
    <source>
        <dbReference type="ARBA" id="ARBA00022490"/>
    </source>
</evidence>
<dbReference type="InterPro" id="IPR002048">
    <property type="entry name" value="EF_hand_dom"/>
</dbReference>
<keyword evidence="5" id="KW-0106">Calcium</keyword>
<keyword evidence="3" id="KW-0479">Metal-binding</keyword>
<evidence type="ECO:0000313" key="8">
    <source>
        <dbReference type="Proteomes" id="UP001235939"/>
    </source>
</evidence>
<proteinExistence type="predicted"/>
<evidence type="ECO:0000259" key="6">
    <source>
        <dbReference type="PROSITE" id="PS50222"/>
    </source>
</evidence>
<keyword evidence="4" id="KW-0677">Repeat</keyword>
<dbReference type="PROSITE" id="PS00018">
    <property type="entry name" value="EF_HAND_1"/>
    <property type="match status" value="2"/>
</dbReference>
<dbReference type="SMART" id="SM00054">
    <property type="entry name" value="EFh"/>
    <property type="match status" value="3"/>
</dbReference>
<dbReference type="PROSITE" id="PS50222">
    <property type="entry name" value="EF_HAND_2"/>
    <property type="match status" value="2"/>
</dbReference>
<dbReference type="InterPro" id="IPR051426">
    <property type="entry name" value="Peflin/Sorcin_CaBP"/>
</dbReference>
<keyword evidence="8" id="KW-1185">Reference proteome</keyword>
<gene>
    <name evidence="7" type="ORF">LAZ67_3004745</name>
</gene>
<evidence type="ECO:0000313" key="7">
    <source>
        <dbReference type="EMBL" id="UYV65573.1"/>
    </source>
</evidence>
<sequence>MVQYAEAFEPPGGYGAAPIPVDPQVQQWFQAVDSDRSGKITSRELQQALVNGNWSHFSDEACRLMIAMFDRDNSGTIDIYEFQQLWNYIHQWKSIFERYDADRTGHIEQQELMRALSDMQYRLSPNFVSTAIAKFDRTRKSLTFDNFIVFCVQLKLITDAFMARDTNRSGQITIGYEDFLSLAILNKP</sequence>
<dbReference type="Pfam" id="PF13499">
    <property type="entry name" value="EF-hand_7"/>
    <property type="match status" value="1"/>
</dbReference>
<dbReference type="Gene3D" id="1.10.238.10">
    <property type="entry name" value="EF-hand"/>
    <property type="match status" value="1"/>
</dbReference>
<feature type="domain" description="EF-hand" evidence="6">
    <location>
        <begin position="20"/>
        <end position="55"/>
    </location>
</feature>
<feature type="domain" description="EF-hand" evidence="6">
    <location>
        <begin position="87"/>
        <end position="122"/>
    </location>
</feature>
<dbReference type="Proteomes" id="UP001235939">
    <property type="component" value="Chromosome 03"/>
</dbReference>
<dbReference type="PANTHER" id="PTHR46212:SF3">
    <property type="entry name" value="GH27120P"/>
    <property type="match status" value="1"/>
</dbReference>
<dbReference type="SUPFAM" id="SSF47473">
    <property type="entry name" value="EF-hand"/>
    <property type="match status" value="1"/>
</dbReference>
<reference evidence="7 8" key="1">
    <citation type="submission" date="2022-01" db="EMBL/GenBank/DDBJ databases">
        <title>A chromosomal length assembly of Cordylochernes scorpioides.</title>
        <authorList>
            <person name="Zeh D."/>
            <person name="Zeh J."/>
        </authorList>
    </citation>
    <scope>NUCLEOTIDE SEQUENCE [LARGE SCALE GENOMIC DNA]</scope>
    <source>
        <strain evidence="7">IN4F17</strain>
        <tissue evidence="7">Whole Body</tissue>
    </source>
</reference>
<organism evidence="7 8">
    <name type="scientific">Cordylochernes scorpioides</name>
    <dbReference type="NCBI Taxonomy" id="51811"/>
    <lineage>
        <taxon>Eukaryota</taxon>
        <taxon>Metazoa</taxon>
        <taxon>Ecdysozoa</taxon>
        <taxon>Arthropoda</taxon>
        <taxon>Chelicerata</taxon>
        <taxon>Arachnida</taxon>
        <taxon>Pseudoscorpiones</taxon>
        <taxon>Cheliferoidea</taxon>
        <taxon>Chernetidae</taxon>
        <taxon>Cordylochernes</taxon>
    </lineage>
</organism>
<dbReference type="CDD" id="cd16184">
    <property type="entry name" value="EFh_PEF_peflin"/>
    <property type="match status" value="1"/>
</dbReference>
<accession>A0ABY6KAH3</accession>
<evidence type="ECO:0000256" key="5">
    <source>
        <dbReference type="ARBA" id="ARBA00022837"/>
    </source>
</evidence>